<gene>
    <name evidence="2" type="ORF">CUJ84_Chr003044</name>
</gene>
<accession>A0A2K9Z579</accession>
<dbReference type="EMBL" id="CP025012">
    <property type="protein sequence ID" value="AUW43388.1"/>
    <property type="molecule type" value="Genomic_DNA"/>
</dbReference>
<evidence type="ECO:0000313" key="2">
    <source>
        <dbReference type="EMBL" id="AUW43388.1"/>
    </source>
</evidence>
<protein>
    <submittedName>
        <fullName evidence="2">Uncharacterized protein</fullName>
    </submittedName>
</protein>
<evidence type="ECO:0000313" key="3">
    <source>
        <dbReference type="Proteomes" id="UP000238523"/>
    </source>
</evidence>
<dbReference type="Proteomes" id="UP000238523">
    <property type="component" value="Chromosome"/>
</dbReference>
<reference evidence="2 3" key="1">
    <citation type="submission" date="2017-11" db="EMBL/GenBank/DDBJ databases">
        <title>Complete genome of Rhizobium leguminosarum Norway, an ineffective micro-symbiont.</title>
        <authorList>
            <person name="Hoffrichter A."/>
            <person name="Liang J."/>
            <person name="Brachmann A."/>
            <person name="Marin M."/>
        </authorList>
    </citation>
    <scope>NUCLEOTIDE SEQUENCE [LARGE SCALE GENOMIC DNA]</scope>
    <source>
        <strain evidence="2 3">Norway</strain>
    </source>
</reference>
<proteinExistence type="predicted"/>
<name>A0A2K9Z579_RHILE</name>
<dbReference type="AlphaFoldDB" id="A0A2K9Z579"/>
<evidence type="ECO:0000256" key="1">
    <source>
        <dbReference type="SAM" id="MobiDB-lite"/>
    </source>
</evidence>
<feature type="region of interest" description="Disordered" evidence="1">
    <location>
        <begin position="1"/>
        <end position="26"/>
    </location>
</feature>
<organism evidence="2 3">
    <name type="scientific">Rhizobium leguminosarum</name>
    <dbReference type="NCBI Taxonomy" id="384"/>
    <lineage>
        <taxon>Bacteria</taxon>
        <taxon>Pseudomonadati</taxon>
        <taxon>Pseudomonadota</taxon>
        <taxon>Alphaproteobacteria</taxon>
        <taxon>Hyphomicrobiales</taxon>
        <taxon>Rhizobiaceae</taxon>
        <taxon>Rhizobium/Agrobacterium group</taxon>
        <taxon>Rhizobium</taxon>
    </lineage>
</organism>
<sequence length="73" mass="8343">MFGERISRLSQSNGYPSHKARHADEQVASTRFSAALRSRRAGLRWRHREVGCARHQNCSTSSRCSNRHVIHLA</sequence>